<sequence>MSVHGSSNLEPFYAIVYMHDDGDNDNYERGSKSTAKRWRICMHSPDHLRCPTKESTLVHRLLTPGNPRPWFLSSFVQLYSPCPGVFPSRRTAWCMRFLSSPIQVLYSTVQYLASARSAVRPFRSQPDRISGRRESPRRPHIGPVANIAQVRNYIIEPLTGCESF</sequence>
<evidence type="ECO:0000313" key="2">
    <source>
        <dbReference type="RefSeq" id="XP_033461338.1"/>
    </source>
</evidence>
<proteinExistence type="predicted"/>
<dbReference type="GeneID" id="54357245"/>
<accession>A0A6J3MBT7</accession>
<reference evidence="2" key="3">
    <citation type="submission" date="2025-08" db="UniProtKB">
        <authorList>
            <consortium name="RefSeq"/>
        </authorList>
    </citation>
    <scope>IDENTIFICATION</scope>
    <source>
        <strain evidence="2">CBS 342.82</strain>
    </source>
</reference>
<keyword evidence="1" id="KW-1185">Reference proteome</keyword>
<gene>
    <name evidence="2" type="ORF">K489DRAFT_179418</name>
</gene>
<dbReference type="Proteomes" id="UP000504637">
    <property type="component" value="Unplaced"/>
</dbReference>
<protein>
    <submittedName>
        <fullName evidence="2">Uncharacterized protein</fullName>
    </submittedName>
</protein>
<dbReference type="RefSeq" id="XP_033461338.1">
    <property type="nucleotide sequence ID" value="XM_033599446.1"/>
</dbReference>
<name>A0A6J3MBT7_9PEZI</name>
<reference evidence="2" key="2">
    <citation type="submission" date="2020-04" db="EMBL/GenBank/DDBJ databases">
        <authorList>
            <consortium name="NCBI Genome Project"/>
        </authorList>
    </citation>
    <scope>NUCLEOTIDE SEQUENCE</scope>
    <source>
        <strain evidence="2">CBS 342.82</strain>
    </source>
</reference>
<organism evidence="2">
    <name type="scientific">Dissoconium aciculare CBS 342.82</name>
    <dbReference type="NCBI Taxonomy" id="1314786"/>
    <lineage>
        <taxon>Eukaryota</taxon>
        <taxon>Fungi</taxon>
        <taxon>Dikarya</taxon>
        <taxon>Ascomycota</taxon>
        <taxon>Pezizomycotina</taxon>
        <taxon>Dothideomycetes</taxon>
        <taxon>Dothideomycetidae</taxon>
        <taxon>Mycosphaerellales</taxon>
        <taxon>Dissoconiaceae</taxon>
        <taxon>Dissoconium</taxon>
    </lineage>
</organism>
<reference evidence="2" key="1">
    <citation type="submission" date="2020-01" db="EMBL/GenBank/DDBJ databases">
        <authorList>
            <consortium name="DOE Joint Genome Institute"/>
            <person name="Haridas S."/>
            <person name="Albert R."/>
            <person name="Binder M."/>
            <person name="Bloem J."/>
            <person name="Labutti K."/>
            <person name="Salamov A."/>
            <person name="Andreopoulos B."/>
            <person name="Baker S.E."/>
            <person name="Barry K."/>
            <person name="Bills G."/>
            <person name="Bluhm B.H."/>
            <person name="Cannon C."/>
            <person name="Castanera R."/>
            <person name="Culley D.E."/>
            <person name="Daum C."/>
            <person name="Ezra D."/>
            <person name="Gonzalez J.B."/>
            <person name="Henrissat B."/>
            <person name="Kuo A."/>
            <person name="Liang C."/>
            <person name="Lipzen A."/>
            <person name="Lutzoni F."/>
            <person name="Magnuson J."/>
            <person name="Mondo S."/>
            <person name="Nolan M."/>
            <person name="Ohm R."/>
            <person name="Pangilinan J."/>
            <person name="Park H.-J."/>
            <person name="Ramirez L."/>
            <person name="Alfaro M."/>
            <person name="Sun H."/>
            <person name="Tritt A."/>
            <person name="Yoshinaga Y."/>
            <person name="Zwiers L.-H."/>
            <person name="Turgeon B.G."/>
            <person name="Goodwin S.B."/>
            <person name="Spatafora J.W."/>
            <person name="Crous P.W."/>
            <person name="Grigoriev I.V."/>
        </authorList>
    </citation>
    <scope>NUCLEOTIDE SEQUENCE</scope>
    <source>
        <strain evidence="2">CBS 342.82</strain>
    </source>
</reference>
<evidence type="ECO:0000313" key="1">
    <source>
        <dbReference type="Proteomes" id="UP000504637"/>
    </source>
</evidence>
<dbReference type="AlphaFoldDB" id="A0A6J3MBT7"/>